<sequence length="297" mass="32095">MNALASSLPFAHSGVDTHAHVFERGLPLSGERRYAPAYDATLDDYLPLLNAHGMTHAVLVQPSFLGTDNGYLLQALAAQSERLRGVVVVAPDISASELADMHRRGVTGIRLNLMEQTLPDLGAQPWTSLLDNVARLGWHVELHRNAVDLAPMIDRLLERGVRVVVDHFGRPDPALGTQDRGFKALLGYGSTGSVWVKVSGAYRCAAPGSSFVADATAQLIEHFGAHRLMWGSDWPHTQYEAVTSYGESLSALLDLGLHAEEFDAIVRKTALSFYGFDTESAAPQDASASNAALQRAI</sequence>
<gene>
    <name evidence="2" type="ORF">QF025_004383</name>
</gene>
<dbReference type="AlphaFoldDB" id="A0ABD5CKQ8"/>
<dbReference type="PANTHER" id="PTHR35563:SF2">
    <property type="entry name" value="BARREL METAL-DEPENDENT HYDROLASE, PUTATIVE (AFU_ORTHOLOGUE AFUA_1G16240)-RELATED"/>
    <property type="match status" value="1"/>
</dbReference>
<keyword evidence="2" id="KW-0378">Hydrolase</keyword>
<organism evidence="2 3">
    <name type="scientific">Paraburkholderia graminis</name>
    <dbReference type="NCBI Taxonomy" id="60548"/>
    <lineage>
        <taxon>Bacteria</taxon>
        <taxon>Pseudomonadati</taxon>
        <taxon>Pseudomonadota</taxon>
        <taxon>Betaproteobacteria</taxon>
        <taxon>Burkholderiales</taxon>
        <taxon>Burkholderiaceae</taxon>
        <taxon>Paraburkholderia</taxon>
    </lineage>
</organism>
<evidence type="ECO:0000313" key="3">
    <source>
        <dbReference type="Proteomes" id="UP001245184"/>
    </source>
</evidence>
<proteinExistence type="predicted"/>
<reference evidence="2 3" key="1">
    <citation type="submission" date="2023-08" db="EMBL/GenBank/DDBJ databases">
        <title>Genome sequencing of plant associated microbes to promote plant fitness in Sorghum bicolor and Oryza sativa.</title>
        <authorList>
            <person name="Coleman-Derr D."/>
        </authorList>
    </citation>
    <scope>NUCLEOTIDE SEQUENCE [LARGE SCALE GENOMIC DNA]</scope>
    <source>
        <strain evidence="2 3">SLBN-33</strain>
    </source>
</reference>
<protein>
    <submittedName>
        <fullName evidence="2">TIM-barrel fold metal-dependent hydrolase</fullName>
    </submittedName>
</protein>
<evidence type="ECO:0000313" key="2">
    <source>
        <dbReference type="EMBL" id="MDR6205663.1"/>
    </source>
</evidence>
<comment type="caution">
    <text evidence="2">The sequence shown here is derived from an EMBL/GenBank/DDBJ whole genome shotgun (WGS) entry which is preliminary data.</text>
</comment>
<dbReference type="PANTHER" id="PTHR35563">
    <property type="entry name" value="BARREL METAL-DEPENDENT HYDROLASE, PUTATIVE (AFU_ORTHOLOGUE AFUA_1G16240)-RELATED"/>
    <property type="match status" value="1"/>
</dbReference>
<dbReference type="InterPro" id="IPR052358">
    <property type="entry name" value="Aro_Compnd_Degr_Hydrolases"/>
</dbReference>
<dbReference type="RefSeq" id="WP_029966613.1">
    <property type="nucleotide sequence ID" value="NZ_ATXV01000001.1"/>
</dbReference>
<dbReference type="Pfam" id="PF04909">
    <property type="entry name" value="Amidohydro_2"/>
    <property type="match status" value="1"/>
</dbReference>
<name>A0ABD5CKQ8_9BURK</name>
<dbReference type="EMBL" id="JAVIZN010000002">
    <property type="protein sequence ID" value="MDR6205663.1"/>
    <property type="molecule type" value="Genomic_DNA"/>
</dbReference>
<dbReference type="GO" id="GO:0016787">
    <property type="term" value="F:hydrolase activity"/>
    <property type="evidence" value="ECO:0007669"/>
    <property type="project" value="UniProtKB-KW"/>
</dbReference>
<dbReference type="InterPro" id="IPR032466">
    <property type="entry name" value="Metal_Hydrolase"/>
</dbReference>
<dbReference type="Gene3D" id="3.20.20.140">
    <property type="entry name" value="Metal-dependent hydrolases"/>
    <property type="match status" value="1"/>
</dbReference>
<feature type="domain" description="Amidohydrolase-related" evidence="1">
    <location>
        <begin position="15"/>
        <end position="276"/>
    </location>
</feature>
<dbReference type="InterPro" id="IPR006680">
    <property type="entry name" value="Amidohydro-rel"/>
</dbReference>
<accession>A0ABD5CKQ8</accession>
<evidence type="ECO:0000259" key="1">
    <source>
        <dbReference type="Pfam" id="PF04909"/>
    </source>
</evidence>
<dbReference type="Proteomes" id="UP001245184">
    <property type="component" value="Unassembled WGS sequence"/>
</dbReference>
<dbReference type="SUPFAM" id="SSF51556">
    <property type="entry name" value="Metallo-dependent hydrolases"/>
    <property type="match status" value="1"/>
</dbReference>